<feature type="transmembrane region" description="Helical" evidence="8">
    <location>
        <begin position="12"/>
        <end position="34"/>
    </location>
</feature>
<evidence type="ECO:0000256" key="4">
    <source>
        <dbReference type="ARBA" id="ARBA00022968"/>
    </source>
</evidence>
<dbReference type="Proteomes" id="UP000694580">
    <property type="component" value="Unplaced"/>
</dbReference>
<keyword evidence="3 8" id="KW-0812">Transmembrane</keyword>
<keyword evidence="4" id="KW-0735">Signal-anchor</keyword>
<proteinExistence type="inferred from homology"/>
<dbReference type="GeneTree" id="ENSGT01110000270252"/>
<evidence type="ECO:0000256" key="6">
    <source>
        <dbReference type="ARBA" id="ARBA00023054"/>
    </source>
</evidence>
<keyword evidence="5 8" id="KW-1133">Transmembrane helix</keyword>
<keyword evidence="10" id="KW-1185">Reference proteome</keyword>
<evidence type="ECO:0000313" key="9">
    <source>
        <dbReference type="Ensembl" id="ENSDCDP00010020207.1"/>
    </source>
</evidence>
<dbReference type="InterPro" id="IPR026139">
    <property type="entry name" value="GOLM1/CASC4"/>
</dbReference>
<evidence type="ECO:0000313" key="10">
    <source>
        <dbReference type="Proteomes" id="UP000694580"/>
    </source>
</evidence>
<evidence type="ECO:0000256" key="3">
    <source>
        <dbReference type="ARBA" id="ARBA00022692"/>
    </source>
</evidence>
<keyword evidence="6" id="KW-0175">Coiled coil</keyword>
<evidence type="ECO:0000256" key="8">
    <source>
        <dbReference type="SAM" id="Phobius"/>
    </source>
</evidence>
<dbReference type="PRINTS" id="PR02084">
    <property type="entry name" value="GOLM1CASC4"/>
</dbReference>
<accession>A0AAY4BHV8</accession>
<organism evidence="9 10">
    <name type="scientific">Denticeps clupeoides</name>
    <name type="common">denticle herring</name>
    <dbReference type="NCBI Taxonomy" id="299321"/>
    <lineage>
        <taxon>Eukaryota</taxon>
        <taxon>Metazoa</taxon>
        <taxon>Chordata</taxon>
        <taxon>Craniata</taxon>
        <taxon>Vertebrata</taxon>
        <taxon>Euteleostomi</taxon>
        <taxon>Actinopterygii</taxon>
        <taxon>Neopterygii</taxon>
        <taxon>Teleostei</taxon>
        <taxon>Clupei</taxon>
        <taxon>Clupeiformes</taxon>
        <taxon>Denticipitoidei</taxon>
        <taxon>Denticipitidae</taxon>
        <taxon>Denticeps</taxon>
    </lineage>
</organism>
<sequence>MAVMGNGRRGGRVPTLLIAALTSFILVLGFNYWVSNSRIAELQVRITALMVTRSYPRIHQNVRVFTLGSQEFSLNVLYLYEKYIVAALF</sequence>
<name>A0AAY4BHV8_9TELE</name>
<evidence type="ECO:0000256" key="1">
    <source>
        <dbReference type="ARBA" id="ARBA00004606"/>
    </source>
</evidence>
<evidence type="ECO:0000256" key="5">
    <source>
        <dbReference type="ARBA" id="ARBA00022989"/>
    </source>
</evidence>
<comment type="subcellular location">
    <subcellularLocation>
        <location evidence="1">Membrane</location>
        <topology evidence="1">Single-pass type II membrane protein</topology>
    </subcellularLocation>
</comment>
<reference evidence="9" key="1">
    <citation type="submission" date="2025-08" db="UniProtKB">
        <authorList>
            <consortium name="Ensembl"/>
        </authorList>
    </citation>
    <scope>IDENTIFICATION</scope>
</reference>
<keyword evidence="7 8" id="KW-0472">Membrane</keyword>
<comment type="similarity">
    <text evidence="2">Belongs to the GOLM family.</text>
</comment>
<dbReference type="AlphaFoldDB" id="A0AAY4BHV8"/>
<evidence type="ECO:0000256" key="2">
    <source>
        <dbReference type="ARBA" id="ARBA00007474"/>
    </source>
</evidence>
<protein>
    <submittedName>
        <fullName evidence="9">Uncharacterized protein</fullName>
    </submittedName>
</protein>
<reference evidence="9" key="2">
    <citation type="submission" date="2025-09" db="UniProtKB">
        <authorList>
            <consortium name="Ensembl"/>
        </authorList>
    </citation>
    <scope>IDENTIFICATION</scope>
</reference>
<dbReference type="GO" id="GO:0016020">
    <property type="term" value="C:membrane"/>
    <property type="evidence" value="ECO:0007669"/>
    <property type="project" value="UniProtKB-SubCell"/>
</dbReference>
<evidence type="ECO:0000256" key="7">
    <source>
        <dbReference type="ARBA" id="ARBA00023136"/>
    </source>
</evidence>
<dbReference type="Ensembl" id="ENSDCDT00010021375.1">
    <property type="protein sequence ID" value="ENSDCDP00010020207.1"/>
    <property type="gene ID" value="ENSDCDG00010009137.1"/>
</dbReference>